<evidence type="ECO:0000256" key="6">
    <source>
        <dbReference type="ARBA" id="ARBA00022989"/>
    </source>
</evidence>
<keyword evidence="3" id="KW-0813">Transport</keyword>
<dbReference type="GO" id="GO:0033214">
    <property type="term" value="P:siderophore-iron import into cell"/>
    <property type="evidence" value="ECO:0007669"/>
    <property type="project" value="TreeGrafter"/>
</dbReference>
<comment type="similarity">
    <text evidence="2">Belongs to the binding-protein-dependent transport system permease family. FecCD subfamily.</text>
</comment>
<proteinExistence type="inferred from homology"/>
<name>A0A4P7C223_9GAMM</name>
<dbReference type="KEGG" id="nwr:E3U44_10440"/>
<dbReference type="RefSeq" id="WP_134358077.1">
    <property type="nucleotide sequence ID" value="NZ_CP038033.1"/>
</dbReference>
<feature type="transmembrane region" description="Helical" evidence="8">
    <location>
        <begin position="55"/>
        <end position="76"/>
    </location>
</feature>
<dbReference type="FunFam" id="1.10.3470.10:FF:000001">
    <property type="entry name" value="Vitamin B12 ABC transporter permease BtuC"/>
    <property type="match status" value="1"/>
</dbReference>
<dbReference type="EMBL" id="CP038033">
    <property type="protein sequence ID" value="QBQ54886.1"/>
    <property type="molecule type" value="Genomic_DNA"/>
</dbReference>
<comment type="subcellular location">
    <subcellularLocation>
        <location evidence="1">Cell membrane</location>
        <topology evidence="1">Multi-pass membrane protein</topology>
    </subcellularLocation>
</comment>
<dbReference type="InterPro" id="IPR000522">
    <property type="entry name" value="ABC_transptr_permease_BtuC"/>
</dbReference>
<evidence type="ECO:0000256" key="7">
    <source>
        <dbReference type="ARBA" id="ARBA00023136"/>
    </source>
</evidence>
<evidence type="ECO:0000313" key="10">
    <source>
        <dbReference type="Proteomes" id="UP000294325"/>
    </source>
</evidence>
<organism evidence="9 10">
    <name type="scientific">Nitrosococcus wardiae</name>
    <dbReference type="NCBI Taxonomy" id="1814290"/>
    <lineage>
        <taxon>Bacteria</taxon>
        <taxon>Pseudomonadati</taxon>
        <taxon>Pseudomonadota</taxon>
        <taxon>Gammaproteobacteria</taxon>
        <taxon>Chromatiales</taxon>
        <taxon>Chromatiaceae</taxon>
        <taxon>Nitrosococcus</taxon>
    </lineage>
</organism>
<feature type="transmembrane region" description="Helical" evidence="8">
    <location>
        <begin position="106"/>
        <end position="132"/>
    </location>
</feature>
<dbReference type="PANTHER" id="PTHR30472:SF25">
    <property type="entry name" value="ABC TRANSPORTER PERMEASE PROTEIN MJ0876-RELATED"/>
    <property type="match status" value="1"/>
</dbReference>
<keyword evidence="6 8" id="KW-1133">Transmembrane helix</keyword>
<keyword evidence="10" id="KW-1185">Reference proteome</keyword>
<feature type="transmembrane region" description="Helical" evidence="8">
    <location>
        <begin position="144"/>
        <end position="165"/>
    </location>
</feature>
<evidence type="ECO:0000256" key="1">
    <source>
        <dbReference type="ARBA" id="ARBA00004651"/>
    </source>
</evidence>
<dbReference type="Proteomes" id="UP000294325">
    <property type="component" value="Chromosome"/>
</dbReference>
<feature type="transmembrane region" description="Helical" evidence="8">
    <location>
        <begin position="234"/>
        <end position="260"/>
    </location>
</feature>
<evidence type="ECO:0000256" key="5">
    <source>
        <dbReference type="ARBA" id="ARBA00022692"/>
    </source>
</evidence>
<dbReference type="Pfam" id="PF01032">
    <property type="entry name" value="FecCD"/>
    <property type="match status" value="1"/>
</dbReference>
<keyword evidence="5 8" id="KW-0812">Transmembrane</keyword>
<dbReference type="AlphaFoldDB" id="A0A4P7C223"/>
<dbReference type="PANTHER" id="PTHR30472">
    <property type="entry name" value="FERRIC ENTEROBACTIN TRANSPORT SYSTEM PERMEASE PROTEIN"/>
    <property type="match status" value="1"/>
</dbReference>
<accession>A0A4P7C223</accession>
<protein>
    <submittedName>
        <fullName evidence="9">Iron ABC transporter permease</fullName>
    </submittedName>
</protein>
<dbReference type="InterPro" id="IPR037294">
    <property type="entry name" value="ABC_BtuC-like"/>
</dbReference>
<reference evidence="9 10" key="1">
    <citation type="submission" date="2019-03" db="EMBL/GenBank/DDBJ databases">
        <title>The genome sequence of Nitrosococcus wardiae strain D1FHST reveals the archetypal metabolic capacity of ammonia-oxidizing Gammaproteobacteria.</title>
        <authorList>
            <person name="Wang L."/>
            <person name="Lim C.K."/>
            <person name="Hanson T.E."/>
            <person name="Dang H."/>
            <person name="Klotz M.G."/>
        </authorList>
    </citation>
    <scope>NUCLEOTIDE SEQUENCE [LARGE SCALE GENOMIC DNA]</scope>
    <source>
        <strain evidence="9 10">D1FHS</strain>
    </source>
</reference>
<evidence type="ECO:0000256" key="2">
    <source>
        <dbReference type="ARBA" id="ARBA00007935"/>
    </source>
</evidence>
<evidence type="ECO:0000256" key="4">
    <source>
        <dbReference type="ARBA" id="ARBA00022475"/>
    </source>
</evidence>
<feature type="transmembrane region" description="Helical" evidence="8">
    <location>
        <begin position="83"/>
        <end position="100"/>
    </location>
</feature>
<evidence type="ECO:0000256" key="3">
    <source>
        <dbReference type="ARBA" id="ARBA00022448"/>
    </source>
</evidence>
<dbReference type="SUPFAM" id="SSF81345">
    <property type="entry name" value="ABC transporter involved in vitamin B12 uptake, BtuC"/>
    <property type="match status" value="1"/>
</dbReference>
<keyword evidence="7 8" id="KW-0472">Membrane</keyword>
<dbReference type="GO" id="GO:0005886">
    <property type="term" value="C:plasma membrane"/>
    <property type="evidence" value="ECO:0007669"/>
    <property type="project" value="UniProtKB-SubCell"/>
</dbReference>
<evidence type="ECO:0000256" key="8">
    <source>
        <dbReference type="SAM" id="Phobius"/>
    </source>
</evidence>
<feature type="transmembrane region" description="Helical" evidence="8">
    <location>
        <begin position="193"/>
        <end position="214"/>
    </location>
</feature>
<dbReference type="GO" id="GO:0022857">
    <property type="term" value="F:transmembrane transporter activity"/>
    <property type="evidence" value="ECO:0007669"/>
    <property type="project" value="InterPro"/>
</dbReference>
<dbReference type="CDD" id="cd06550">
    <property type="entry name" value="TM_ABC_iron-siderophores_like"/>
    <property type="match status" value="1"/>
</dbReference>
<keyword evidence="4" id="KW-1003">Cell membrane</keyword>
<feature type="transmembrane region" description="Helical" evidence="8">
    <location>
        <begin position="303"/>
        <end position="322"/>
    </location>
</feature>
<gene>
    <name evidence="9" type="ORF">E3U44_10440</name>
</gene>
<dbReference type="OrthoDB" id="9055647at2"/>
<dbReference type="Gene3D" id="1.10.3470.10">
    <property type="entry name" value="ABC transporter involved in vitamin B12 uptake, BtuC"/>
    <property type="match status" value="1"/>
</dbReference>
<evidence type="ECO:0000313" key="9">
    <source>
        <dbReference type="EMBL" id="QBQ54886.1"/>
    </source>
</evidence>
<sequence length="331" mass="34994">MRPAITLGLMSLLAVGVLSGAPFLGMYSIPMEAIFAPLEGNVEAEIFWNLRVPRVMAAFLAGAGLAISGMAFQALFRNPLATPFTLGVASGAALGAALYVRSGLSFALLSISGLSLSAFVGALGSILLVYGLTQIRQGFSVASMLLAGVAISFFFSSLILFIQYMSDFAQSFHILHWLMGNLGVTGMETVLEILPFVVAGALVISLLGQELNLLATGELLAVSRGLNLRRIRSLLFFVTSLTVGGIVATCGPIGFVGMMVPHICRLLVGADHRFLTPATLLFGGSFLTLCDTLARNLIAPAEIPVGVITALLGGPFFIWLLLRRTSEKRLI</sequence>